<evidence type="ECO:0000313" key="2">
    <source>
        <dbReference type="EMBL" id="CAF3995948.1"/>
    </source>
</evidence>
<feature type="non-terminal residue" evidence="1">
    <location>
        <position position="104"/>
    </location>
</feature>
<evidence type="ECO:0000313" key="1">
    <source>
        <dbReference type="EMBL" id="CAF1233390.1"/>
    </source>
</evidence>
<dbReference type="EMBL" id="CAJNOQ010009761">
    <property type="protein sequence ID" value="CAF1233390.1"/>
    <property type="molecule type" value="Genomic_DNA"/>
</dbReference>
<dbReference type="EMBL" id="CAJOBC010009766">
    <property type="protein sequence ID" value="CAF3995948.1"/>
    <property type="molecule type" value="Genomic_DNA"/>
</dbReference>
<protein>
    <submittedName>
        <fullName evidence="1">Uncharacterized protein</fullName>
    </submittedName>
</protein>
<gene>
    <name evidence="1" type="ORF">GPM918_LOCUS25287</name>
    <name evidence="2" type="ORF">SRO942_LOCUS25293</name>
</gene>
<dbReference type="Proteomes" id="UP000681722">
    <property type="component" value="Unassembled WGS sequence"/>
</dbReference>
<evidence type="ECO:0000313" key="3">
    <source>
        <dbReference type="Proteomes" id="UP000663829"/>
    </source>
</evidence>
<proteinExistence type="predicted"/>
<keyword evidence="3" id="KW-1185">Reference proteome</keyword>
<reference evidence="1" key="1">
    <citation type="submission" date="2021-02" db="EMBL/GenBank/DDBJ databases">
        <authorList>
            <person name="Nowell W R."/>
        </authorList>
    </citation>
    <scope>NUCLEOTIDE SEQUENCE</scope>
</reference>
<comment type="caution">
    <text evidence="1">The sequence shown here is derived from an EMBL/GenBank/DDBJ whole genome shotgun (WGS) entry which is preliminary data.</text>
</comment>
<sequence>GFDGILVGIDDWDEMQEFESFWMDDISMFFDDDDDDVVFVEECRGEWCEFKEDRGDDNDVIFMEERCGSGSILYEGALKTELENVCGGGEDGLIFMEECVSMNV</sequence>
<organism evidence="1 3">
    <name type="scientific">Didymodactylos carnosus</name>
    <dbReference type="NCBI Taxonomy" id="1234261"/>
    <lineage>
        <taxon>Eukaryota</taxon>
        <taxon>Metazoa</taxon>
        <taxon>Spiralia</taxon>
        <taxon>Gnathifera</taxon>
        <taxon>Rotifera</taxon>
        <taxon>Eurotatoria</taxon>
        <taxon>Bdelloidea</taxon>
        <taxon>Philodinida</taxon>
        <taxon>Philodinidae</taxon>
        <taxon>Didymodactylos</taxon>
    </lineage>
</organism>
<name>A0A814YSF8_9BILA</name>
<dbReference type="Proteomes" id="UP000663829">
    <property type="component" value="Unassembled WGS sequence"/>
</dbReference>
<dbReference type="AlphaFoldDB" id="A0A814YSF8"/>
<accession>A0A814YSF8</accession>